<name>A0A2G6EFV4_9BACT</name>
<dbReference type="PANTHER" id="PTHR42760">
    <property type="entry name" value="SHORT-CHAIN DEHYDROGENASES/REDUCTASES FAMILY MEMBER"/>
    <property type="match status" value="1"/>
</dbReference>
<dbReference type="Gene3D" id="3.40.50.720">
    <property type="entry name" value="NAD(P)-binding Rossmann-like Domain"/>
    <property type="match status" value="1"/>
</dbReference>
<dbReference type="EMBL" id="PDPS01000001">
    <property type="protein sequence ID" value="PID60907.1"/>
    <property type="molecule type" value="Genomic_DNA"/>
</dbReference>
<comment type="caution">
    <text evidence="5">The sequence shown here is derived from an EMBL/GenBank/DDBJ whole genome shotgun (WGS) entry which is preliminary data.</text>
</comment>
<keyword evidence="2 5" id="KW-0560">Oxidoreductase</keyword>
<protein>
    <submittedName>
        <fullName evidence="5">Gluconate 5-dehydrogenase</fullName>
        <ecNumber evidence="5">1.1.1.69</ecNumber>
    </submittedName>
</protein>
<evidence type="ECO:0000256" key="4">
    <source>
        <dbReference type="SAM" id="Phobius"/>
    </source>
</evidence>
<evidence type="ECO:0000256" key="1">
    <source>
        <dbReference type="ARBA" id="ARBA00006484"/>
    </source>
</evidence>
<dbReference type="PRINTS" id="PR00081">
    <property type="entry name" value="GDHRDH"/>
</dbReference>
<dbReference type="PRINTS" id="PR00080">
    <property type="entry name" value="SDRFAMILY"/>
</dbReference>
<evidence type="ECO:0000256" key="3">
    <source>
        <dbReference type="RuleBase" id="RU000363"/>
    </source>
</evidence>
<dbReference type="InterPro" id="IPR020904">
    <property type="entry name" value="Sc_DH/Rdtase_CS"/>
</dbReference>
<keyword evidence="4" id="KW-0472">Membrane</keyword>
<dbReference type="PROSITE" id="PS00061">
    <property type="entry name" value="ADH_SHORT"/>
    <property type="match status" value="1"/>
</dbReference>
<feature type="transmembrane region" description="Helical" evidence="4">
    <location>
        <begin position="230"/>
        <end position="251"/>
    </location>
</feature>
<dbReference type="EC" id="1.1.1.69" evidence="5"/>
<organism evidence="5 6">
    <name type="scientific">candidate division KSB3 bacterium</name>
    <dbReference type="NCBI Taxonomy" id="2044937"/>
    <lineage>
        <taxon>Bacteria</taxon>
        <taxon>candidate division KSB3</taxon>
    </lineage>
</organism>
<evidence type="ECO:0000313" key="5">
    <source>
        <dbReference type="EMBL" id="PID60907.1"/>
    </source>
</evidence>
<dbReference type="SUPFAM" id="SSF51735">
    <property type="entry name" value="NAD(P)-binding Rossmann-fold domains"/>
    <property type="match status" value="1"/>
</dbReference>
<reference evidence="5 6" key="1">
    <citation type="submission" date="2017-10" db="EMBL/GenBank/DDBJ databases">
        <title>Novel microbial diversity and functional potential in the marine mammal oral microbiome.</title>
        <authorList>
            <person name="Dudek N.K."/>
            <person name="Sun C.L."/>
            <person name="Burstein D."/>
            <person name="Kantor R.S."/>
            <person name="Aliaga Goltsman D.S."/>
            <person name="Bik E.M."/>
            <person name="Thomas B.C."/>
            <person name="Banfield J.F."/>
            <person name="Relman D.A."/>
        </authorList>
    </citation>
    <scope>NUCLEOTIDE SEQUENCE [LARGE SCALE GENOMIC DNA]</scope>
    <source>
        <strain evidence="5">DOLZORAL124_49_17</strain>
    </source>
</reference>
<proteinExistence type="inferred from homology"/>
<evidence type="ECO:0000313" key="6">
    <source>
        <dbReference type="Proteomes" id="UP000229740"/>
    </source>
</evidence>
<keyword evidence="4" id="KW-1133">Transmembrane helix</keyword>
<dbReference type="GO" id="GO:0008874">
    <property type="term" value="F:gluconate 5-dehydrogenase activity"/>
    <property type="evidence" value="ECO:0007669"/>
    <property type="project" value="UniProtKB-EC"/>
</dbReference>
<dbReference type="Pfam" id="PF00106">
    <property type="entry name" value="adh_short"/>
    <property type="match status" value="1"/>
</dbReference>
<dbReference type="FunFam" id="3.40.50.720:FF:000084">
    <property type="entry name" value="Short-chain dehydrogenase reductase"/>
    <property type="match status" value="1"/>
</dbReference>
<evidence type="ECO:0000256" key="2">
    <source>
        <dbReference type="ARBA" id="ARBA00023002"/>
    </source>
</evidence>
<accession>A0A2G6EFV4</accession>
<keyword evidence="4" id="KW-0812">Transmembrane</keyword>
<dbReference type="InterPro" id="IPR036291">
    <property type="entry name" value="NAD(P)-bd_dom_sf"/>
</dbReference>
<comment type="similarity">
    <text evidence="1 3">Belongs to the short-chain dehydrogenases/reductases (SDR) family.</text>
</comment>
<dbReference type="AlphaFoldDB" id="A0A2G6EFV4"/>
<dbReference type="Proteomes" id="UP000229740">
    <property type="component" value="Unassembled WGS sequence"/>
</dbReference>
<dbReference type="CDD" id="cd05347">
    <property type="entry name" value="Ga5DH-like_SDR_c"/>
    <property type="match status" value="1"/>
</dbReference>
<gene>
    <name evidence="5" type="ORF">CSB45_00100</name>
</gene>
<sequence>MANTSKIQDLFSLHGKIALVTGSYQGLGLVLARGLAQAGATVVLNGRKPEKLDNALKQFSEEGLRAYGYTFDVTNAEQIQTTIPKIEEHLGPIDILVNNAGIQRRGSLEEIEESAWREVLDTNLTGVFLVSRQVVKTMIARKAGKIINIGSLQSEISRSTIAPYAASKGGLKMLTRGMAVDWGKYNIQCNGIGPGYYLSDMTQALADDPTFDSWLKARTPMRRWGDQRELVGAVIFLASAASSFVNGHMLYVDGGILATI</sequence>
<dbReference type="PANTHER" id="PTHR42760:SF115">
    <property type="entry name" value="3-OXOACYL-[ACYL-CARRIER-PROTEIN] REDUCTASE FABG"/>
    <property type="match status" value="1"/>
</dbReference>
<dbReference type="InterPro" id="IPR002347">
    <property type="entry name" value="SDR_fam"/>
</dbReference>